<sequence>METVVSVDAPQAILAAQRRGEDVETSKKCRCLRFRLHNEAVLWGPCAGVWCGRCPQGRYQLHVCPHRCWLSPGRQLIPNPLLCSCLTLTPGAAGQNKQHSITKNTAKLDRETEELHHDRVTLEVGKVIQQGRQSKGLTQKDLATVRLHRLSLLLGLSAQRGGGHRSDSTRRADSTHLVLLQGVP</sequence>
<dbReference type="Pfam" id="PF08523">
    <property type="entry name" value="MBF1"/>
    <property type="match status" value="1"/>
</dbReference>
<protein>
    <recommendedName>
        <fullName evidence="3">Multiprotein bridging factor 1 N-terminal domain-containing protein</fullName>
    </recommendedName>
</protein>
<evidence type="ECO:0000313" key="4">
    <source>
        <dbReference type="EMBL" id="KAK2120741.1"/>
    </source>
</evidence>
<comment type="subcellular location">
    <subcellularLocation>
        <location evidence="1">Nucleus</location>
    </subcellularLocation>
</comment>
<evidence type="ECO:0000259" key="3">
    <source>
        <dbReference type="Pfam" id="PF08523"/>
    </source>
</evidence>
<feature type="domain" description="Multiprotein bridging factor 1 N-terminal" evidence="3">
    <location>
        <begin position="92"/>
        <end position="120"/>
    </location>
</feature>
<accession>A0ABQ9WHE1</accession>
<keyword evidence="5" id="KW-1185">Reference proteome</keyword>
<organism evidence="4 5">
    <name type="scientific">Saguinus oedipus</name>
    <name type="common">Cotton-top tamarin</name>
    <name type="synonym">Oedipomidas oedipus</name>
    <dbReference type="NCBI Taxonomy" id="9490"/>
    <lineage>
        <taxon>Eukaryota</taxon>
        <taxon>Metazoa</taxon>
        <taxon>Chordata</taxon>
        <taxon>Craniata</taxon>
        <taxon>Vertebrata</taxon>
        <taxon>Euteleostomi</taxon>
        <taxon>Mammalia</taxon>
        <taxon>Eutheria</taxon>
        <taxon>Euarchontoglires</taxon>
        <taxon>Primates</taxon>
        <taxon>Haplorrhini</taxon>
        <taxon>Platyrrhini</taxon>
        <taxon>Cebidae</taxon>
        <taxon>Callitrichinae</taxon>
        <taxon>Saguinus</taxon>
    </lineage>
</organism>
<name>A0ABQ9WHE1_SAGOE</name>
<dbReference type="Proteomes" id="UP001266305">
    <property type="component" value="Unassembled WGS sequence"/>
</dbReference>
<evidence type="ECO:0000313" key="5">
    <source>
        <dbReference type="Proteomes" id="UP001266305"/>
    </source>
</evidence>
<dbReference type="PANTHER" id="PTHR10245">
    <property type="entry name" value="ENDOTHELIAL DIFFERENTIATION-RELATED FACTOR 1 MULTIPROTEIN BRIDGING FACTOR 1"/>
    <property type="match status" value="1"/>
</dbReference>
<dbReference type="InterPro" id="IPR010982">
    <property type="entry name" value="Lambda_DNA-bd_dom_sf"/>
</dbReference>
<evidence type="ECO:0000256" key="1">
    <source>
        <dbReference type="ARBA" id="ARBA00004123"/>
    </source>
</evidence>
<dbReference type="EMBL" id="JASSZA010000001">
    <property type="protein sequence ID" value="KAK2120741.1"/>
    <property type="molecule type" value="Genomic_DNA"/>
</dbReference>
<comment type="caution">
    <text evidence="4">The sequence shown here is derived from an EMBL/GenBank/DDBJ whole genome shotgun (WGS) entry which is preliminary data.</text>
</comment>
<dbReference type="PANTHER" id="PTHR10245:SF15">
    <property type="entry name" value="ENDOTHELIAL DIFFERENTIATION-RELATED FACTOR 1"/>
    <property type="match status" value="1"/>
</dbReference>
<keyword evidence="2" id="KW-0238">DNA-binding</keyword>
<proteinExistence type="predicted"/>
<evidence type="ECO:0000256" key="2">
    <source>
        <dbReference type="ARBA" id="ARBA00023125"/>
    </source>
</evidence>
<gene>
    <name evidence="4" type="ORF">P7K49_002127</name>
</gene>
<reference evidence="4 5" key="1">
    <citation type="submission" date="2023-05" db="EMBL/GenBank/DDBJ databases">
        <title>B98-5 Cell Line De Novo Hybrid Assembly: An Optical Mapping Approach.</title>
        <authorList>
            <person name="Kananen K."/>
            <person name="Auerbach J.A."/>
            <person name="Kautto E."/>
            <person name="Blachly J.S."/>
        </authorList>
    </citation>
    <scope>NUCLEOTIDE SEQUENCE [LARGE SCALE GENOMIC DNA]</scope>
    <source>
        <strain evidence="4">B95-8</strain>
        <tissue evidence="4">Cell line</tissue>
    </source>
</reference>
<dbReference type="Gene3D" id="1.10.260.40">
    <property type="entry name" value="lambda repressor-like DNA-binding domains"/>
    <property type="match status" value="1"/>
</dbReference>
<dbReference type="InterPro" id="IPR013729">
    <property type="entry name" value="MBF1_N"/>
</dbReference>